<feature type="region of interest" description="Disordered" evidence="1">
    <location>
        <begin position="19"/>
        <end position="38"/>
    </location>
</feature>
<dbReference type="InterPro" id="IPR025117">
    <property type="entry name" value="DUF4037"/>
</dbReference>
<dbReference type="Pfam" id="PF13228">
    <property type="entry name" value="DUF4037"/>
    <property type="match status" value="1"/>
</dbReference>
<dbReference type="AlphaFoldDB" id="A0A4R0JQQ6"/>
<gene>
    <name evidence="3" type="ORF">E0H75_19690</name>
</gene>
<dbReference type="EMBL" id="SJKD01000004">
    <property type="protein sequence ID" value="TCC48797.1"/>
    <property type="molecule type" value="Genomic_DNA"/>
</dbReference>
<proteinExistence type="predicted"/>
<evidence type="ECO:0000259" key="2">
    <source>
        <dbReference type="Pfam" id="PF13228"/>
    </source>
</evidence>
<name>A0A4R0JQQ6_9ACTN</name>
<protein>
    <submittedName>
        <fullName evidence="3">DUF4037 domain-containing protein</fullName>
    </submittedName>
</protein>
<comment type="caution">
    <text evidence="3">The sequence shown here is derived from an EMBL/GenBank/DDBJ whole genome shotgun (WGS) entry which is preliminary data.</text>
</comment>
<evidence type="ECO:0000256" key="1">
    <source>
        <dbReference type="SAM" id="MobiDB-lite"/>
    </source>
</evidence>
<feature type="domain" description="DUF4037" evidence="2">
    <location>
        <begin position="164"/>
        <end position="261"/>
    </location>
</feature>
<accession>A0A4R0JQQ6</accession>
<keyword evidence="4" id="KW-1185">Reference proteome</keyword>
<reference evidence="3 4" key="1">
    <citation type="submission" date="2019-02" db="EMBL/GenBank/DDBJ databases">
        <title>Kribbella capetownensis sp. nov. and Kribbella speibonae sp. nov., isolated from soil.</title>
        <authorList>
            <person name="Curtis S.M."/>
            <person name="Norton I."/>
            <person name="Everest G.J."/>
            <person name="Meyers P.R."/>
        </authorList>
    </citation>
    <scope>NUCLEOTIDE SEQUENCE [LARGE SCALE GENOMIC DNA]</scope>
    <source>
        <strain evidence="3 4">YM53</strain>
    </source>
</reference>
<evidence type="ECO:0000313" key="4">
    <source>
        <dbReference type="Proteomes" id="UP000293342"/>
    </source>
</evidence>
<organism evidence="3 4">
    <name type="scientific">Kribbella capetownensis</name>
    <dbReference type="NCBI Taxonomy" id="1572659"/>
    <lineage>
        <taxon>Bacteria</taxon>
        <taxon>Bacillati</taxon>
        <taxon>Actinomycetota</taxon>
        <taxon>Actinomycetes</taxon>
        <taxon>Propionibacteriales</taxon>
        <taxon>Kribbellaceae</taxon>
        <taxon>Kribbella</taxon>
    </lineage>
</organism>
<evidence type="ECO:0000313" key="3">
    <source>
        <dbReference type="EMBL" id="TCC48797.1"/>
    </source>
</evidence>
<sequence length="385" mass="42490">MNRSAVTVVPISNTFRSRGHTFPATSEHTPELRHGPAWPDDGAVTGFRSAVEVSRGFYAEVIRPVVEVPHAAGLLGWGSDVLGYDTERSMDHGWGPRLHVFVDDVEPVRAAIERNLPEEYDGHAVRFGWDAHEPTHHITVTTLSGWLVDHLGFDAGKGVGLEDWMVTPQQQLLGVVAGAVYADDGRLEPVRAALQWYPDELWRWLLTCQWSRIAQEEPFVQRTHQVGDELGSRVVATRLVRDLMRLGLLQARAYAPYTKWLGTAFARLGHADGLDRVLAEVLAAGDHADRERALTTAYGLVARRHNALGITPEVDPSPRQFHDRPALVLGAERFVDACQATVTDPRVRALGMFGAIDQFADNTDLLSNPSAYRKLIGAFRPPAGA</sequence>
<dbReference type="OrthoDB" id="3030at2"/>
<dbReference type="Proteomes" id="UP000293342">
    <property type="component" value="Unassembled WGS sequence"/>
</dbReference>